<evidence type="ECO:0000256" key="1">
    <source>
        <dbReference type="SAM" id="Phobius"/>
    </source>
</evidence>
<keyword evidence="3" id="KW-1185">Reference proteome</keyword>
<reference evidence="3" key="1">
    <citation type="journal article" date="2019" name="Int. J. Syst. Evol. Microbiol.">
        <title>The Global Catalogue of Microorganisms (GCM) 10K type strain sequencing project: providing services to taxonomists for standard genome sequencing and annotation.</title>
        <authorList>
            <consortium name="The Broad Institute Genomics Platform"/>
            <consortium name="The Broad Institute Genome Sequencing Center for Infectious Disease"/>
            <person name="Wu L."/>
            <person name="Ma J."/>
        </authorList>
    </citation>
    <scope>NUCLEOTIDE SEQUENCE [LARGE SCALE GENOMIC DNA]</scope>
    <source>
        <strain evidence="3">CECT 7184</strain>
    </source>
</reference>
<proteinExistence type="predicted"/>
<dbReference type="Pfam" id="PF06103">
    <property type="entry name" value="DUF948"/>
    <property type="match status" value="1"/>
</dbReference>
<dbReference type="Gene3D" id="1.20.5.300">
    <property type="match status" value="1"/>
</dbReference>
<dbReference type="PANTHER" id="PTHR40070:SF1">
    <property type="entry name" value="UPF0478 PROTEIN YTXG"/>
    <property type="match status" value="1"/>
</dbReference>
<sequence length="151" mass="16584">MDLLGIGVLVFAIAFLILVIFLIKALNSLTKVLGGVEETVGKLPDQMDEISKQTEVILHNSNETILDLNQKMDDLNPIFHIVRDTGEASQRLSSSLVDITNSFKKDSTEGSSKVKEKNMGGLYGALALTYFLAQKRKTLKDEFQQQGAGNP</sequence>
<dbReference type="Proteomes" id="UP001596142">
    <property type="component" value="Unassembled WGS sequence"/>
</dbReference>
<gene>
    <name evidence="2" type="ORF">ACFPU1_07275</name>
</gene>
<evidence type="ECO:0000313" key="3">
    <source>
        <dbReference type="Proteomes" id="UP001596142"/>
    </source>
</evidence>
<organism evidence="2 3">
    <name type="scientific">Thalassorhabdus alkalitolerans</name>
    <dbReference type="NCBI Taxonomy" id="2282697"/>
    <lineage>
        <taxon>Bacteria</taxon>
        <taxon>Bacillati</taxon>
        <taxon>Bacillota</taxon>
        <taxon>Bacilli</taxon>
        <taxon>Bacillales</taxon>
        <taxon>Bacillaceae</taxon>
        <taxon>Thalassorhabdus</taxon>
    </lineage>
</organism>
<accession>A0ABW0YMC4</accession>
<dbReference type="PANTHER" id="PTHR40070">
    <property type="entry name" value="UPF0478 PROTEIN YTXG"/>
    <property type="match status" value="1"/>
</dbReference>
<name>A0ABW0YMC4_9BACI</name>
<keyword evidence="1" id="KW-0812">Transmembrane</keyword>
<keyword evidence="1" id="KW-1133">Transmembrane helix</keyword>
<dbReference type="InterPro" id="IPR009293">
    <property type="entry name" value="UPF0478"/>
</dbReference>
<feature type="transmembrane region" description="Helical" evidence="1">
    <location>
        <begin position="6"/>
        <end position="23"/>
    </location>
</feature>
<protein>
    <submittedName>
        <fullName evidence="2">DUF948 domain-containing protein</fullName>
    </submittedName>
</protein>
<dbReference type="RefSeq" id="WP_054634976.1">
    <property type="nucleotide sequence ID" value="NZ_JBHSOZ010000003.1"/>
</dbReference>
<dbReference type="EMBL" id="JBHSOZ010000003">
    <property type="protein sequence ID" value="MFC5712577.1"/>
    <property type="molecule type" value="Genomic_DNA"/>
</dbReference>
<comment type="caution">
    <text evidence="2">The sequence shown here is derived from an EMBL/GenBank/DDBJ whole genome shotgun (WGS) entry which is preliminary data.</text>
</comment>
<keyword evidence="1" id="KW-0472">Membrane</keyword>
<evidence type="ECO:0000313" key="2">
    <source>
        <dbReference type="EMBL" id="MFC5712577.1"/>
    </source>
</evidence>